<name>A0A0V0H2D8_SOLCH</name>
<organism evidence="2">
    <name type="scientific">Solanum chacoense</name>
    <name type="common">Chaco potato</name>
    <dbReference type="NCBI Taxonomy" id="4108"/>
    <lineage>
        <taxon>Eukaryota</taxon>
        <taxon>Viridiplantae</taxon>
        <taxon>Streptophyta</taxon>
        <taxon>Embryophyta</taxon>
        <taxon>Tracheophyta</taxon>
        <taxon>Spermatophyta</taxon>
        <taxon>Magnoliopsida</taxon>
        <taxon>eudicotyledons</taxon>
        <taxon>Gunneridae</taxon>
        <taxon>Pentapetalae</taxon>
        <taxon>asterids</taxon>
        <taxon>lamiids</taxon>
        <taxon>Solanales</taxon>
        <taxon>Solanaceae</taxon>
        <taxon>Solanoideae</taxon>
        <taxon>Solaneae</taxon>
        <taxon>Solanum</taxon>
    </lineage>
</organism>
<dbReference type="EMBL" id="GEDG01026417">
    <property type="protein sequence ID" value="JAP14546.1"/>
    <property type="molecule type" value="Transcribed_RNA"/>
</dbReference>
<accession>A0A0V0H2D8</accession>
<sequence>MLGNIKAAFVRESSFRYDANFKLTVLILHTIMKIIFLLQISIVHTIAQPIIWRSNFNVSNEGQFLASVKKVEMVKFNTCNS</sequence>
<keyword evidence="1" id="KW-0812">Transmembrane</keyword>
<proteinExistence type="predicted"/>
<keyword evidence="1" id="KW-1133">Transmembrane helix</keyword>
<protein>
    <submittedName>
        <fullName evidence="2">Putative ovule protein</fullName>
    </submittedName>
</protein>
<reference evidence="2" key="1">
    <citation type="submission" date="2015-12" db="EMBL/GenBank/DDBJ databases">
        <title>Gene expression during late stages of embryo sac development: a critical building block for successful pollen-pistil interactions.</title>
        <authorList>
            <person name="Liu Y."/>
            <person name="Joly V."/>
            <person name="Sabar M."/>
            <person name="Matton D.P."/>
        </authorList>
    </citation>
    <scope>NUCLEOTIDE SEQUENCE</scope>
</reference>
<feature type="transmembrane region" description="Helical" evidence="1">
    <location>
        <begin position="23"/>
        <end position="47"/>
    </location>
</feature>
<dbReference type="AlphaFoldDB" id="A0A0V0H2D8"/>
<keyword evidence="1" id="KW-0472">Membrane</keyword>
<evidence type="ECO:0000256" key="1">
    <source>
        <dbReference type="SAM" id="Phobius"/>
    </source>
</evidence>
<evidence type="ECO:0000313" key="2">
    <source>
        <dbReference type="EMBL" id="JAP14546.1"/>
    </source>
</evidence>